<feature type="domain" description="DUF6839" evidence="1">
    <location>
        <begin position="3"/>
        <end position="69"/>
    </location>
</feature>
<dbReference type="Gene3D" id="3.10.450.450">
    <property type="match status" value="1"/>
</dbReference>
<dbReference type="EvolutionaryTrace" id="D0VWQ2"/>
<evidence type="ECO:0007829" key="3">
    <source>
        <dbReference type="PDB" id="2ZDJ"/>
    </source>
</evidence>
<reference evidence="2 3" key="1">
    <citation type="submission" date="2007-11" db="PDB data bank">
        <title>Crystal Structure of TTMA177, a Hypothetical Protein from Thermus thermophilus phage TMA.</title>
        <authorList>
            <person name="Agari Y."/>
            <person name="Tamakoshi M."/>
            <person name="Yamagishi A."/>
            <person name="Shinkai A."/>
            <person name="Ebihara A."/>
            <person name="Yokoyama S."/>
            <person name="Kuramitsu S."/>
            <person name="Oshima T."/>
        </authorList>
    </citation>
    <scope>X-RAY CRYSTALLOGRAPHY (2.20 ANGSTROMS)</scope>
</reference>
<dbReference type="InterPro" id="IPR049289">
    <property type="entry name" value="DUF6839"/>
</dbReference>
<dbReference type="SMR" id="D0VWQ2"/>
<protein>
    <submittedName>
        <fullName evidence="2">Hypothetical protein TTMA177</fullName>
    </submittedName>
</protein>
<keyword evidence="2 3" id="KW-0002">3D-structure</keyword>
<dbReference type="PDB" id="2ZDJ">
    <property type="method" value="X-ray"/>
    <property type="resolution" value="2.20 A"/>
    <property type="chains" value="A/B/C/D=1-69"/>
</dbReference>
<dbReference type="InterPro" id="IPR049290">
    <property type="entry name" value="TTMA177-like"/>
</dbReference>
<evidence type="ECO:0000259" key="1">
    <source>
        <dbReference type="Pfam" id="PF20767"/>
    </source>
</evidence>
<sequence>MKMRKLVKDFGDDYTLIQDSQEVKAILEYIGSEEEPHALFVKVGDGDYEEVWGIDSFVPYNFLEAYRLK</sequence>
<accession>D0VWQ2</accession>
<dbReference type="PDBsum" id="2ZDJ"/>
<proteinExistence type="evidence at protein level"/>
<dbReference type="Pfam" id="PF20767">
    <property type="entry name" value="DUF6839"/>
    <property type="match status" value="1"/>
</dbReference>
<dbReference type="AlphaFoldDB" id="D0VWQ2"/>
<organism evidence="2">
    <name type="scientific">unidentified</name>
    <dbReference type="NCBI Taxonomy" id="32644"/>
    <lineage>
        <taxon>unclassified sequences</taxon>
    </lineage>
</organism>
<name>D0VWQ2_9ZZZZ</name>
<evidence type="ECO:0000313" key="2">
    <source>
        <dbReference type="PDB" id="2ZDJ"/>
    </source>
</evidence>